<reference evidence="3 4" key="1">
    <citation type="submission" date="2021-11" db="EMBL/GenBank/DDBJ databases">
        <authorList>
            <person name="Oh E.-T."/>
            <person name="Kim S.-B."/>
        </authorList>
    </citation>
    <scope>NUCLEOTIDE SEQUENCE [LARGE SCALE GENOMIC DNA]</scope>
    <source>
        <strain evidence="3 4">MMS20-SJTR3</strain>
    </source>
</reference>
<gene>
    <name evidence="3" type="ORF">LJ656_31295</name>
</gene>
<dbReference type="PANTHER" id="PTHR33606:SF3">
    <property type="entry name" value="PROTEIN YCII"/>
    <property type="match status" value="1"/>
</dbReference>
<protein>
    <submittedName>
        <fullName evidence="3">YciI family protein</fullName>
    </submittedName>
</protein>
<dbReference type="PANTHER" id="PTHR33606">
    <property type="entry name" value="PROTEIN YCII"/>
    <property type="match status" value="1"/>
</dbReference>
<feature type="domain" description="YCII-related" evidence="2">
    <location>
        <begin position="1"/>
        <end position="88"/>
    </location>
</feature>
<dbReference type="RefSeq" id="WP_230513341.1">
    <property type="nucleotide sequence ID" value="NZ_JAJITD010000023.1"/>
</dbReference>
<dbReference type="Gene3D" id="3.30.70.1060">
    <property type="entry name" value="Dimeric alpha+beta barrel"/>
    <property type="match status" value="1"/>
</dbReference>
<dbReference type="InterPro" id="IPR011008">
    <property type="entry name" value="Dimeric_a/b-barrel"/>
</dbReference>
<dbReference type="SUPFAM" id="SSF54909">
    <property type="entry name" value="Dimeric alpha+beta barrel"/>
    <property type="match status" value="1"/>
</dbReference>
<comment type="caution">
    <text evidence="3">The sequence shown here is derived from an EMBL/GenBank/DDBJ whole genome shotgun (WGS) entry which is preliminary data.</text>
</comment>
<dbReference type="InterPro" id="IPR051807">
    <property type="entry name" value="Sec-metab_biosynth-assoc"/>
</dbReference>
<proteinExistence type="inferred from homology"/>
<evidence type="ECO:0000313" key="4">
    <source>
        <dbReference type="Proteomes" id="UP001431019"/>
    </source>
</evidence>
<organism evidence="3 4">
    <name type="scientific">Paraburkholderia sejongensis</name>
    <dbReference type="NCBI Taxonomy" id="2886946"/>
    <lineage>
        <taxon>Bacteria</taxon>
        <taxon>Pseudomonadati</taxon>
        <taxon>Pseudomonadota</taxon>
        <taxon>Betaproteobacteria</taxon>
        <taxon>Burkholderiales</taxon>
        <taxon>Burkholderiaceae</taxon>
        <taxon>Paraburkholderia</taxon>
    </lineage>
</organism>
<evidence type="ECO:0000259" key="2">
    <source>
        <dbReference type="Pfam" id="PF03795"/>
    </source>
</evidence>
<comment type="similarity">
    <text evidence="1">Belongs to the YciI family.</text>
</comment>
<dbReference type="Proteomes" id="UP001431019">
    <property type="component" value="Unassembled WGS sequence"/>
</dbReference>
<accession>A0ABS8K505</accession>
<dbReference type="NCBIfam" id="NF009503">
    <property type="entry name" value="PRK12863.1-3"/>
    <property type="match status" value="1"/>
</dbReference>
<keyword evidence="4" id="KW-1185">Reference proteome</keyword>
<evidence type="ECO:0000313" key="3">
    <source>
        <dbReference type="EMBL" id="MCC8397065.1"/>
    </source>
</evidence>
<dbReference type="Pfam" id="PF03795">
    <property type="entry name" value="YCII"/>
    <property type="match status" value="1"/>
</dbReference>
<dbReference type="EMBL" id="JAJITD010000023">
    <property type="protein sequence ID" value="MCC8397065.1"/>
    <property type="molecule type" value="Genomic_DNA"/>
</dbReference>
<dbReference type="InterPro" id="IPR005545">
    <property type="entry name" value="YCII"/>
</dbReference>
<evidence type="ECO:0000256" key="1">
    <source>
        <dbReference type="ARBA" id="ARBA00007689"/>
    </source>
</evidence>
<name>A0ABS8K505_9BURK</name>
<sequence>MPYIIETFDKPGHADVRIRERDSHLAFLEQHKALLLACGAKLNDDGSGAGGGMYVIDVETREEAERFIAADPFSVVGLFERVTITRWRKAYFDRECYL</sequence>